<keyword evidence="4" id="KW-1185">Reference proteome</keyword>
<name>A0AAI9WYD1_9ASCO</name>
<dbReference type="InterPro" id="IPR027417">
    <property type="entry name" value="P-loop_NTPase"/>
</dbReference>
<dbReference type="PANTHER" id="PTHR23159">
    <property type="entry name" value="CENTROSOMAL PROTEIN 2"/>
    <property type="match status" value="1"/>
</dbReference>
<evidence type="ECO:0000256" key="2">
    <source>
        <dbReference type="SAM" id="MobiDB-lite"/>
    </source>
</evidence>
<evidence type="ECO:0008006" key="5">
    <source>
        <dbReference type="Google" id="ProtNLM"/>
    </source>
</evidence>
<dbReference type="Proteomes" id="UP001202479">
    <property type="component" value="Unassembled WGS sequence"/>
</dbReference>
<feature type="coiled-coil region" evidence="1">
    <location>
        <begin position="680"/>
        <end position="788"/>
    </location>
</feature>
<dbReference type="Gene3D" id="1.10.287.1490">
    <property type="match status" value="1"/>
</dbReference>
<feature type="compositionally biased region" description="Polar residues" evidence="2">
    <location>
        <begin position="889"/>
        <end position="939"/>
    </location>
</feature>
<feature type="region of interest" description="Disordered" evidence="2">
    <location>
        <begin position="11"/>
        <end position="31"/>
    </location>
</feature>
<dbReference type="InterPro" id="IPR001752">
    <property type="entry name" value="Kinesin_motor_dom"/>
</dbReference>
<evidence type="ECO:0000313" key="3">
    <source>
        <dbReference type="EMBL" id="KAI3405013.2"/>
    </source>
</evidence>
<comment type="caution">
    <text evidence="3">The sequence shown here is derived from an EMBL/GenBank/DDBJ whole genome shotgun (WGS) entry which is preliminary data.</text>
</comment>
<reference evidence="3" key="1">
    <citation type="journal article" date="2022" name="DNA Res.">
        <title>Genome analysis of five recently described species of the CUG-Ser clade uncovers Candida theae as a new hybrid lineage with pathogenic potential in the Candida parapsilosis species complex.</title>
        <authorList>
            <person name="Mixao V."/>
            <person name="Del Olmo V."/>
            <person name="Hegedusova E."/>
            <person name="Saus E."/>
            <person name="Pryszcz L."/>
            <person name="Cillingova A."/>
            <person name="Nosek J."/>
            <person name="Gabaldon T."/>
        </authorList>
    </citation>
    <scope>NUCLEOTIDE SEQUENCE</scope>
    <source>
        <strain evidence="3">CBS 10844</strain>
    </source>
</reference>
<evidence type="ECO:0000256" key="1">
    <source>
        <dbReference type="SAM" id="Coils"/>
    </source>
</evidence>
<dbReference type="SUPFAM" id="SSF52540">
    <property type="entry name" value="P-loop containing nucleoside triphosphate hydrolases"/>
    <property type="match status" value="1"/>
</dbReference>
<dbReference type="Gene3D" id="3.40.50.300">
    <property type="entry name" value="P-loop containing nucleotide triphosphate hydrolases"/>
    <property type="match status" value="1"/>
</dbReference>
<organism evidence="3 4">
    <name type="scientific">Candida oxycetoniae</name>
    <dbReference type="NCBI Taxonomy" id="497107"/>
    <lineage>
        <taxon>Eukaryota</taxon>
        <taxon>Fungi</taxon>
        <taxon>Dikarya</taxon>
        <taxon>Ascomycota</taxon>
        <taxon>Saccharomycotina</taxon>
        <taxon>Pichiomycetes</taxon>
        <taxon>Debaryomycetaceae</taxon>
        <taxon>Candida/Lodderomyces clade</taxon>
        <taxon>Candida</taxon>
    </lineage>
</organism>
<dbReference type="GeneID" id="73379795"/>
<dbReference type="GO" id="GO:0007018">
    <property type="term" value="P:microtubule-based movement"/>
    <property type="evidence" value="ECO:0007669"/>
    <property type="project" value="InterPro"/>
</dbReference>
<dbReference type="PANTHER" id="PTHR23159:SF31">
    <property type="entry name" value="CENTROSOME-ASSOCIATED PROTEIN CEP250 ISOFORM X1"/>
    <property type="match status" value="1"/>
</dbReference>
<dbReference type="GO" id="GO:0008017">
    <property type="term" value="F:microtubule binding"/>
    <property type="evidence" value="ECO:0007669"/>
    <property type="project" value="InterPro"/>
</dbReference>
<protein>
    <recommendedName>
        <fullName evidence="5">Kinesin motor domain-containing protein</fullName>
    </recommendedName>
</protein>
<feature type="compositionally biased region" description="Basic residues" evidence="2">
    <location>
        <begin position="941"/>
        <end position="950"/>
    </location>
</feature>
<sequence>MSIPLYLKVSGGGSGGNGSDSNGNGNGNGGRCFTVTSPQTIEFMESTFDFHHIFQELDTDYSQLFKESRNSCIVLMGPTGSGKTTMLKQLVAAQLKQHSETGFISCFEMANNKYIVDLLDSSESESTKRIAIPVSRSFDTKLKRTRANPEIIKSLLKQRLSMCTQFNENSSRSCLVITFYYPNHRITLVDLMGNEKMPKSSATDSAASNFFANTNFSSITQLMVNNQRDVRSHNSITNFIFKNKDLKLVLNLDPYGDVSLVKSSLTNVADALKNFKLSHQTLMDNNDHQNTNTLSKRPKRVPSYSLPTVSSSRHSPVKKVIRKTLPSPLPLNRGIGHKFRINKQPVSKTARLSSTKFVEQLNKKKAPINEKYLESIKNIKSDIGIFKNETRDLVESFVDLNNKLRVLENDSKEKAIMCEQVDQENSELKEAIETLESKLKEFEEIINELEKERDYSNTELVKSNEKLSQVNKLKTHFEKEVELGKLEQKELILEIENLTQTANNYKQIIANNETFINKYADELKTQQNELFEKNTEIEDLKSGNSTLVKKIEALEQINQETMTKHEKDFANLQIANNEIDNLNSLLKQRNEEIVKLQSMSNDVKSHQVALAEKEKQYQQLVEKEKETFKQLTELQKNWETLSAKSDKITLENADILLKLKSSNERNHQLETTLKERDTQLKFQQNELSNLSSSIDELQASLTENENEVTKHVEQNLALSSELSSTKETLANANQRFESTDKELDKVKQTLTKLETTLNEKSSLVEQLKQEIQNQNVRHETELTKTIKEHDSAIAAKDAEIKKLQTFSSEAAANEENINTSSPFGNLTSPGIGFNTDDIYNDSAVEHTTRHFHAGDNTKSLLLTNCSNSPYNLNLNSGVGVKVNTPLSTPSKFTTQNTSQQRTKNSVNGKIKVSSQNSSKYNTPKKNGILQPSNKTTSSAKKIGKKSHGGSRKNSSPLKKNAFESNKSTPLRSA</sequence>
<accession>A0AAI9WYD1</accession>
<keyword evidence="1" id="KW-0175">Coiled coil</keyword>
<feature type="coiled-coil region" evidence="1">
    <location>
        <begin position="418"/>
        <end position="540"/>
    </location>
</feature>
<dbReference type="GO" id="GO:0005524">
    <property type="term" value="F:ATP binding"/>
    <property type="evidence" value="ECO:0007669"/>
    <property type="project" value="InterPro"/>
</dbReference>
<feature type="region of interest" description="Disordered" evidence="2">
    <location>
        <begin position="283"/>
        <end position="312"/>
    </location>
</feature>
<dbReference type="PRINTS" id="PR00380">
    <property type="entry name" value="KINESINHEAVY"/>
</dbReference>
<dbReference type="EMBL" id="JAHUZD010000070">
    <property type="protein sequence ID" value="KAI3405013.2"/>
    <property type="molecule type" value="Genomic_DNA"/>
</dbReference>
<feature type="coiled-coil region" evidence="1">
    <location>
        <begin position="572"/>
        <end position="637"/>
    </location>
</feature>
<dbReference type="AlphaFoldDB" id="A0AAI9WYD1"/>
<feature type="compositionally biased region" description="Polar residues" evidence="2">
    <location>
        <begin position="951"/>
        <end position="973"/>
    </location>
</feature>
<evidence type="ECO:0000313" key="4">
    <source>
        <dbReference type="Proteomes" id="UP001202479"/>
    </source>
</evidence>
<gene>
    <name evidence="3" type="ORF">KGF56_002178</name>
</gene>
<dbReference type="RefSeq" id="XP_049180758.1">
    <property type="nucleotide sequence ID" value="XM_049323379.1"/>
</dbReference>
<feature type="compositionally biased region" description="Polar residues" evidence="2">
    <location>
        <begin position="283"/>
        <end position="295"/>
    </location>
</feature>
<proteinExistence type="predicted"/>
<feature type="compositionally biased region" description="Gly residues" evidence="2">
    <location>
        <begin position="11"/>
        <end position="30"/>
    </location>
</feature>
<feature type="region of interest" description="Disordered" evidence="2">
    <location>
        <begin position="889"/>
        <end position="973"/>
    </location>
</feature>
<dbReference type="GO" id="GO:0003777">
    <property type="term" value="F:microtubule motor activity"/>
    <property type="evidence" value="ECO:0007669"/>
    <property type="project" value="InterPro"/>
</dbReference>